<accession>A0A0E9QRL5</accession>
<sequence length="41" mass="4551">MYRNLLLPLVLLNGPVQGVIPTCHPMHAGIDSRTHCNPDQE</sequence>
<protein>
    <submittedName>
        <fullName evidence="2">Uncharacterized protein</fullName>
    </submittedName>
</protein>
<evidence type="ECO:0000313" key="2">
    <source>
        <dbReference type="EMBL" id="JAH19479.1"/>
    </source>
</evidence>
<name>A0A0E9QRL5_ANGAN</name>
<dbReference type="AlphaFoldDB" id="A0A0E9QRL5"/>
<feature type="chain" id="PRO_5002431588" evidence="1">
    <location>
        <begin position="19"/>
        <end position="41"/>
    </location>
</feature>
<organism evidence="2">
    <name type="scientific">Anguilla anguilla</name>
    <name type="common">European freshwater eel</name>
    <name type="synonym">Muraena anguilla</name>
    <dbReference type="NCBI Taxonomy" id="7936"/>
    <lineage>
        <taxon>Eukaryota</taxon>
        <taxon>Metazoa</taxon>
        <taxon>Chordata</taxon>
        <taxon>Craniata</taxon>
        <taxon>Vertebrata</taxon>
        <taxon>Euteleostomi</taxon>
        <taxon>Actinopterygii</taxon>
        <taxon>Neopterygii</taxon>
        <taxon>Teleostei</taxon>
        <taxon>Anguilliformes</taxon>
        <taxon>Anguillidae</taxon>
        <taxon>Anguilla</taxon>
    </lineage>
</organism>
<evidence type="ECO:0000256" key="1">
    <source>
        <dbReference type="SAM" id="SignalP"/>
    </source>
</evidence>
<dbReference type="EMBL" id="GBXM01089098">
    <property type="protein sequence ID" value="JAH19479.1"/>
    <property type="molecule type" value="Transcribed_RNA"/>
</dbReference>
<proteinExistence type="predicted"/>
<reference evidence="2" key="1">
    <citation type="submission" date="2014-11" db="EMBL/GenBank/DDBJ databases">
        <authorList>
            <person name="Amaro Gonzalez C."/>
        </authorList>
    </citation>
    <scope>NUCLEOTIDE SEQUENCE</scope>
</reference>
<feature type="signal peptide" evidence="1">
    <location>
        <begin position="1"/>
        <end position="18"/>
    </location>
</feature>
<reference evidence="2" key="2">
    <citation type="journal article" date="2015" name="Fish Shellfish Immunol.">
        <title>Early steps in the European eel (Anguilla anguilla)-Vibrio vulnificus interaction in the gills: Role of the RtxA13 toxin.</title>
        <authorList>
            <person name="Callol A."/>
            <person name="Pajuelo D."/>
            <person name="Ebbesson L."/>
            <person name="Teles M."/>
            <person name="MacKenzie S."/>
            <person name="Amaro C."/>
        </authorList>
    </citation>
    <scope>NUCLEOTIDE SEQUENCE</scope>
</reference>
<keyword evidence="1" id="KW-0732">Signal</keyword>